<evidence type="ECO:0000313" key="1">
    <source>
        <dbReference type="EMBL" id="GBP17095.1"/>
    </source>
</evidence>
<keyword evidence="2" id="KW-1185">Reference proteome</keyword>
<evidence type="ECO:0000313" key="2">
    <source>
        <dbReference type="Proteomes" id="UP000299102"/>
    </source>
</evidence>
<dbReference type="AlphaFoldDB" id="A0A4C1TSW7"/>
<reference evidence="1 2" key="1">
    <citation type="journal article" date="2019" name="Commun. Biol.">
        <title>The bagworm genome reveals a unique fibroin gene that provides high tensile strength.</title>
        <authorList>
            <person name="Kono N."/>
            <person name="Nakamura H."/>
            <person name="Ohtoshi R."/>
            <person name="Tomita M."/>
            <person name="Numata K."/>
            <person name="Arakawa K."/>
        </authorList>
    </citation>
    <scope>NUCLEOTIDE SEQUENCE [LARGE SCALE GENOMIC DNA]</scope>
</reference>
<dbReference type="Proteomes" id="UP000299102">
    <property type="component" value="Unassembled WGS sequence"/>
</dbReference>
<organism evidence="1 2">
    <name type="scientific">Eumeta variegata</name>
    <name type="common">Bagworm moth</name>
    <name type="synonym">Eumeta japonica</name>
    <dbReference type="NCBI Taxonomy" id="151549"/>
    <lineage>
        <taxon>Eukaryota</taxon>
        <taxon>Metazoa</taxon>
        <taxon>Ecdysozoa</taxon>
        <taxon>Arthropoda</taxon>
        <taxon>Hexapoda</taxon>
        <taxon>Insecta</taxon>
        <taxon>Pterygota</taxon>
        <taxon>Neoptera</taxon>
        <taxon>Endopterygota</taxon>
        <taxon>Lepidoptera</taxon>
        <taxon>Glossata</taxon>
        <taxon>Ditrysia</taxon>
        <taxon>Tineoidea</taxon>
        <taxon>Psychidae</taxon>
        <taxon>Oiketicinae</taxon>
        <taxon>Eumeta</taxon>
    </lineage>
</organism>
<gene>
    <name evidence="1" type="ORF">EVAR_8158_1</name>
</gene>
<proteinExistence type="predicted"/>
<protein>
    <submittedName>
        <fullName evidence="1">Uncharacterized protein</fullName>
    </submittedName>
</protein>
<comment type="caution">
    <text evidence="1">The sequence shown here is derived from an EMBL/GenBank/DDBJ whole genome shotgun (WGS) entry which is preliminary data.</text>
</comment>
<sequence>MPFVRPHRDGGVRVGVGERERSAYWLVKSVYGVDGEVCRRMLSMARKVGTRNRQKTDERDKSKVEADFELRRMAAAI</sequence>
<name>A0A4C1TSW7_EUMVA</name>
<dbReference type="EMBL" id="BGZK01000084">
    <property type="protein sequence ID" value="GBP17095.1"/>
    <property type="molecule type" value="Genomic_DNA"/>
</dbReference>
<accession>A0A4C1TSW7</accession>